<dbReference type="InterPro" id="IPR040079">
    <property type="entry name" value="Glutathione_S-Trfase"/>
</dbReference>
<dbReference type="RefSeq" id="WP_150497704.1">
    <property type="nucleotide sequence ID" value="NZ_BMFA01000016.1"/>
</dbReference>
<feature type="domain" description="GST N-terminal" evidence="3">
    <location>
        <begin position="1"/>
        <end position="81"/>
    </location>
</feature>
<accession>A0A916X3U9</accession>
<dbReference type="FunFam" id="3.40.30.10:FF:000039">
    <property type="entry name" value="Glutathione S-transferase domain"/>
    <property type="match status" value="1"/>
</dbReference>
<reference evidence="5" key="2">
    <citation type="submission" date="2020-09" db="EMBL/GenBank/DDBJ databases">
        <authorList>
            <person name="Sun Q."/>
            <person name="Zhou Y."/>
        </authorList>
    </citation>
    <scope>NUCLEOTIDE SEQUENCE</scope>
    <source>
        <strain evidence="5">CGMCC 1.12426</strain>
    </source>
</reference>
<evidence type="ECO:0000256" key="2">
    <source>
        <dbReference type="ARBA" id="ARBA00022679"/>
    </source>
</evidence>
<dbReference type="Gene3D" id="3.40.30.10">
    <property type="entry name" value="Glutaredoxin"/>
    <property type="match status" value="1"/>
</dbReference>
<dbReference type="AlphaFoldDB" id="A0A916X3U9"/>
<dbReference type="PROSITE" id="PS50404">
    <property type="entry name" value="GST_NTER"/>
    <property type="match status" value="1"/>
</dbReference>
<gene>
    <name evidence="5" type="ORF">GCM10011316_37300</name>
</gene>
<dbReference type="PROSITE" id="PS50405">
    <property type="entry name" value="GST_CTER"/>
    <property type="match status" value="1"/>
</dbReference>
<dbReference type="PANTHER" id="PTHR44051">
    <property type="entry name" value="GLUTATHIONE S-TRANSFERASE-RELATED"/>
    <property type="match status" value="1"/>
</dbReference>
<reference evidence="5" key="1">
    <citation type="journal article" date="2014" name="Int. J. Syst. Evol. Microbiol.">
        <title>Complete genome sequence of Corynebacterium casei LMG S-19264T (=DSM 44701T), isolated from a smear-ripened cheese.</title>
        <authorList>
            <consortium name="US DOE Joint Genome Institute (JGI-PGF)"/>
            <person name="Walter F."/>
            <person name="Albersmeier A."/>
            <person name="Kalinowski J."/>
            <person name="Ruckert C."/>
        </authorList>
    </citation>
    <scope>NUCLEOTIDE SEQUENCE</scope>
    <source>
        <strain evidence="5">CGMCC 1.12426</strain>
    </source>
</reference>
<feature type="domain" description="GST C-terminal" evidence="4">
    <location>
        <begin position="83"/>
        <end position="210"/>
    </location>
</feature>
<dbReference type="OrthoDB" id="9810080at2"/>
<dbReference type="Gene3D" id="1.20.1050.10">
    <property type="match status" value="1"/>
</dbReference>
<keyword evidence="6" id="KW-1185">Reference proteome</keyword>
<proteinExistence type="inferred from homology"/>
<dbReference type="InterPro" id="IPR004046">
    <property type="entry name" value="GST_C"/>
</dbReference>
<dbReference type="InterPro" id="IPR036282">
    <property type="entry name" value="Glutathione-S-Trfase_C_sf"/>
</dbReference>
<dbReference type="GO" id="GO:0016740">
    <property type="term" value="F:transferase activity"/>
    <property type="evidence" value="ECO:0007669"/>
    <property type="project" value="UniProtKB-KW"/>
</dbReference>
<dbReference type="Proteomes" id="UP000605148">
    <property type="component" value="Unassembled WGS sequence"/>
</dbReference>
<dbReference type="SFLD" id="SFLDG00358">
    <property type="entry name" value="Main_(cytGST)"/>
    <property type="match status" value="1"/>
</dbReference>
<dbReference type="PANTHER" id="PTHR44051:SF19">
    <property type="entry name" value="DISULFIDE-BOND OXIDOREDUCTASE YFCG"/>
    <property type="match status" value="1"/>
</dbReference>
<dbReference type="SUPFAM" id="SSF52833">
    <property type="entry name" value="Thioredoxin-like"/>
    <property type="match status" value="1"/>
</dbReference>
<dbReference type="EMBL" id="BMFA01000016">
    <property type="protein sequence ID" value="GGB61854.1"/>
    <property type="molecule type" value="Genomic_DNA"/>
</dbReference>
<protein>
    <submittedName>
        <fullName evidence="5">Glutathione S-transferase</fullName>
    </submittedName>
</protein>
<evidence type="ECO:0000259" key="4">
    <source>
        <dbReference type="PROSITE" id="PS50405"/>
    </source>
</evidence>
<dbReference type="SFLD" id="SFLDG01150">
    <property type="entry name" value="Main.1:_Beta-like"/>
    <property type="match status" value="1"/>
</dbReference>
<dbReference type="Pfam" id="PF13417">
    <property type="entry name" value="GST_N_3"/>
    <property type="match status" value="1"/>
</dbReference>
<dbReference type="InterPro" id="IPR036249">
    <property type="entry name" value="Thioredoxin-like_sf"/>
</dbReference>
<comment type="caution">
    <text evidence="5">The sequence shown here is derived from an EMBL/GenBank/DDBJ whole genome shotgun (WGS) entry which is preliminary data.</text>
</comment>
<dbReference type="InterPro" id="IPR010987">
    <property type="entry name" value="Glutathione-S-Trfase_C-like"/>
</dbReference>
<dbReference type="InterPro" id="IPR004045">
    <property type="entry name" value="Glutathione_S-Trfase_N"/>
</dbReference>
<evidence type="ECO:0000313" key="5">
    <source>
        <dbReference type="EMBL" id="GGB61854.1"/>
    </source>
</evidence>
<evidence type="ECO:0000259" key="3">
    <source>
        <dbReference type="PROSITE" id="PS50404"/>
    </source>
</evidence>
<sequence length="210" mass="23291">MITLHGRITSANVQPVAWCLQELGLDFERLDVGGPFGGTGKDEYRAMSPLGLVPALTDGDQSLSECATILRYLMRKYGGHPTDPMAAAQIERWADMARGHIYPALISCIFLQFVRTPAGERDHAAIRQAEASLVQVMTVVEALIERAVLGGGNLTLADYQIGGLLYRYFELPFERAEFPGLKAYYERLCARPAYQEQVMIDFWGMKVEGA</sequence>
<comment type="similarity">
    <text evidence="1">Belongs to the GST superfamily.</text>
</comment>
<dbReference type="Pfam" id="PF00043">
    <property type="entry name" value="GST_C"/>
    <property type="match status" value="1"/>
</dbReference>
<keyword evidence="2" id="KW-0808">Transferase</keyword>
<organism evidence="5 6">
    <name type="scientific">Roseibium aquae</name>
    <dbReference type="NCBI Taxonomy" id="1323746"/>
    <lineage>
        <taxon>Bacteria</taxon>
        <taxon>Pseudomonadati</taxon>
        <taxon>Pseudomonadota</taxon>
        <taxon>Alphaproteobacteria</taxon>
        <taxon>Hyphomicrobiales</taxon>
        <taxon>Stappiaceae</taxon>
        <taxon>Roseibium</taxon>
    </lineage>
</organism>
<evidence type="ECO:0000256" key="1">
    <source>
        <dbReference type="ARBA" id="ARBA00007409"/>
    </source>
</evidence>
<name>A0A916X3U9_9HYPH</name>
<evidence type="ECO:0000313" key="6">
    <source>
        <dbReference type="Proteomes" id="UP000605148"/>
    </source>
</evidence>
<dbReference type="SFLD" id="SFLDS00019">
    <property type="entry name" value="Glutathione_Transferase_(cytos"/>
    <property type="match status" value="1"/>
</dbReference>
<dbReference type="SUPFAM" id="SSF47616">
    <property type="entry name" value="GST C-terminal domain-like"/>
    <property type="match status" value="1"/>
</dbReference>